<reference evidence="2" key="1">
    <citation type="submission" date="2016-05" db="EMBL/GenBank/DDBJ databases">
        <authorList>
            <person name="Lavstsen T."/>
            <person name="Jespersen J.S."/>
        </authorList>
    </citation>
    <scope>NUCLEOTIDE SEQUENCE [LARGE SCALE GENOMIC DNA]</scope>
</reference>
<dbReference type="EMBL" id="FLRD01000095">
    <property type="protein sequence ID" value="SBT36405.1"/>
    <property type="molecule type" value="Genomic_DNA"/>
</dbReference>
<proteinExistence type="predicted"/>
<reference evidence="3 4" key="2">
    <citation type="submission" date="2016-05" db="EMBL/GenBank/DDBJ databases">
        <authorList>
            <person name="Naeem Raeece"/>
        </authorList>
    </citation>
    <scope>NUCLEOTIDE SEQUENCE [LARGE SCALE GENOMIC DNA]</scope>
</reference>
<organism evidence="2 3">
    <name type="scientific">Plasmodium ovale wallikeri</name>
    <dbReference type="NCBI Taxonomy" id="864142"/>
    <lineage>
        <taxon>Eukaryota</taxon>
        <taxon>Sar</taxon>
        <taxon>Alveolata</taxon>
        <taxon>Apicomplexa</taxon>
        <taxon>Aconoidasida</taxon>
        <taxon>Haemosporida</taxon>
        <taxon>Plasmodiidae</taxon>
        <taxon>Plasmodium</taxon>
        <taxon>Plasmodium (Plasmodium)</taxon>
    </lineage>
</organism>
<keyword evidence="4" id="KW-1185">Reference proteome</keyword>
<evidence type="ECO:0000313" key="1">
    <source>
        <dbReference type="EMBL" id="SBT36405.1"/>
    </source>
</evidence>
<accession>A0A1A8YYJ5</accession>
<protein>
    <submittedName>
        <fullName evidence="2">Uncharacterized protein</fullName>
    </submittedName>
</protein>
<name>A0A1A8YYJ5_PLAOA</name>
<sequence length="115" mass="13426">MNASLWKDFPTCLHLFSFRSYGGKGNTPNRICTSVTTFKSDMLKIKRNRTKRKNAQRRKNSLYPMIKRGNRKVMMYMREERGEGTQNVHNDMAFVCTYGCVYTLTSSNRILLQKG</sequence>
<evidence type="ECO:0000313" key="4">
    <source>
        <dbReference type="Proteomes" id="UP000078555"/>
    </source>
</evidence>
<evidence type="ECO:0000313" key="2">
    <source>
        <dbReference type="EMBL" id="SBT36796.1"/>
    </source>
</evidence>
<dbReference type="EMBL" id="FLRE01000125">
    <property type="protein sequence ID" value="SBT36796.1"/>
    <property type="molecule type" value="Genomic_DNA"/>
</dbReference>
<dbReference type="AlphaFoldDB" id="A0A1A8YYJ5"/>
<dbReference type="Proteomes" id="UP000078555">
    <property type="component" value="Unassembled WGS sequence"/>
</dbReference>
<dbReference type="Proteomes" id="UP000078550">
    <property type="component" value="Unassembled WGS sequence"/>
</dbReference>
<gene>
    <name evidence="1" type="ORF">POVWA1_032340</name>
    <name evidence="2" type="ORF">POVWA2_031970</name>
</gene>
<evidence type="ECO:0000313" key="3">
    <source>
        <dbReference type="Proteomes" id="UP000078550"/>
    </source>
</evidence>